<dbReference type="Gene3D" id="6.10.250.3150">
    <property type="match status" value="1"/>
</dbReference>
<evidence type="ECO:0000256" key="1">
    <source>
        <dbReference type="ARBA" id="ARBA00022729"/>
    </source>
</evidence>
<dbReference type="OrthoDB" id="9809488at2"/>
<name>A0A0B4S2T0_9FIRM</name>
<dbReference type="CDD" id="cd12797">
    <property type="entry name" value="M23_peptidase"/>
    <property type="match status" value="1"/>
</dbReference>
<dbReference type="Pfam" id="PF01551">
    <property type="entry name" value="Peptidase_M23"/>
    <property type="match status" value="1"/>
</dbReference>
<reference evidence="6 9" key="1">
    <citation type="submission" date="2014-10" db="EMBL/GenBank/DDBJ databases">
        <title>Complete genome sequence of Parvimonas micra KCOM 1535 (= ChDC B708).</title>
        <authorList>
            <person name="Kook J.-K."/>
            <person name="Park S.-N."/>
            <person name="Lim Y.K."/>
            <person name="Roh H."/>
        </authorList>
    </citation>
    <scope>NUCLEOTIDE SEQUENCE [LARGE SCALE GENOMIC DNA]</scope>
    <source>
        <strain evidence="6">KCOM 1535</strain>
        <strain evidence="9">KCOM 1535 / ChDC B708</strain>
    </source>
</reference>
<dbReference type="Pfam" id="PF24568">
    <property type="entry name" value="CC_PcsB"/>
    <property type="match status" value="1"/>
</dbReference>
<evidence type="ECO:0000313" key="7">
    <source>
        <dbReference type="EMBL" id="MBF1306731.1"/>
    </source>
</evidence>
<feature type="coiled-coil region" evidence="2">
    <location>
        <begin position="20"/>
        <end position="110"/>
    </location>
</feature>
<feature type="coiled-coil region" evidence="2">
    <location>
        <begin position="157"/>
        <end position="240"/>
    </location>
</feature>
<dbReference type="KEGG" id="pmic:NW74_05510"/>
<dbReference type="RefSeq" id="WP_004833084.1">
    <property type="nucleotide sequence ID" value="NZ_BHYQ01000003.1"/>
</dbReference>
<evidence type="ECO:0000256" key="2">
    <source>
        <dbReference type="SAM" id="Coils"/>
    </source>
</evidence>
<reference evidence="7" key="2">
    <citation type="submission" date="2020-04" db="EMBL/GenBank/DDBJ databases">
        <title>Deep metagenomics examines the oral microbiome during advanced dental caries in children, revealing novel taxa and co-occurrences with host molecules.</title>
        <authorList>
            <person name="Baker J.L."/>
            <person name="Morton J.T."/>
            <person name="Dinis M."/>
            <person name="Alvarez R."/>
            <person name="Tran N.C."/>
            <person name="Knight R."/>
            <person name="Edlund A."/>
        </authorList>
    </citation>
    <scope>NUCLEOTIDE SEQUENCE</scope>
    <source>
        <strain evidence="7">JCVI_23_bin.11</strain>
    </source>
</reference>
<dbReference type="EMBL" id="JABZRE010000006">
    <property type="protein sequence ID" value="MBF1306731.1"/>
    <property type="molecule type" value="Genomic_DNA"/>
</dbReference>
<sequence length="398" mass="45383">MKKRRFIALILLFSMFGSGVVSYADKVDDLKKEKQNQEQNVENKKKSIQDMTTEKDAAFKEIVEKQKRIEQLDKDLTDLEDLINKISEEIQASKDKITILEDRITEKQELFKKRVRVMYGNKDLNSIEVLFSASDIRDFISRYFMMQSIADYDKKLITSLKNDKLALVKEKEQLEARKEEKVVKKKEMEIKYQAYTEEVEKNKQRIAKLEESIEYTKSEVDKLQSKVKSLDANISFEEKVKADILRGMNEKRIQKDIADGKIDARPSNGEMLWPLKGYYSISSGFGWRNAPIGSGGERHRGIDIPAPTGTPVYSATDGVVISSGWNGSYGNAVMIKYTNNIVIVYGHNSSLIVRAGQRVSKGQVISLVGSTGNSTGPHLHFEVRYNGYPVDPLKYLNH</sequence>
<evidence type="ECO:0000259" key="5">
    <source>
        <dbReference type="Pfam" id="PF24568"/>
    </source>
</evidence>
<reference evidence="8" key="3">
    <citation type="submission" date="2022-07" db="EMBL/GenBank/DDBJ databases">
        <title>Parvimonas micra travels from the subgingival sulcus of the human oral cavity to the colorectal adenocarcinoma.</title>
        <authorList>
            <person name="Conde-Perez K."/>
            <person name="Buetas E."/>
            <person name="Aja-Macaya P."/>
            <person name="Martin-De Arribas E."/>
            <person name="Iglesias-Corras I."/>
            <person name="Trigo-Tasende N."/>
            <person name="Nasser-Ali M."/>
            <person name="Estevez L.S."/>
            <person name="Rumbo-Feal S."/>
            <person name="Otero-Alen B."/>
            <person name="Noguera J.F."/>
            <person name="Concha A."/>
            <person name="Pardinas-Lopez S."/>
            <person name="Carda-Dieguez M."/>
            <person name="Gomez-Randulfe I."/>
            <person name="Martinez-Lago N."/>
            <person name="Ladra S."/>
            <person name="Aparicio L.A."/>
            <person name="Bou G."/>
            <person name="Mira A."/>
            <person name="Vallejo J.A."/>
            <person name="Poza M."/>
        </authorList>
    </citation>
    <scope>NUCLEOTIDE SEQUENCE</scope>
    <source>
        <strain evidence="8">PM102KC-G-1</strain>
    </source>
</reference>
<evidence type="ECO:0000313" key="9">
    <source>
        <dbReference type="Proteomes" id="UP000031386"/>
    </source>
</evidence>
<protein>
    <submittedName>
        <fullName evidence="6">Peptidase M23</fullName>
    </submittedName>
    <submittedName>
        <fullName evidence="7">Peptidoglycan DD-metalloendopeptidase family protein</fullName>
    </submittedName>
</protein>
<keyword evidence="2" id="KW-0175">Coiled coil</keyword>
<dbReference type="SUPFAM" id="SSF51261">
    <property type="entry name" value="Duplicated hybrid motif"/>
    <property type="match status" value="1"/>
</dbReference>
<dbReference type="InterPro" id="IPR057309">
    <property type="entry name" value="PcsB_CC"/>
</dbReference>
<dbReference type="GO" id="GO:0004222">
    <property type="term" value="F:metalloendopeptidase activity"/>
    <property type="evidence" value="ECO:0007669"/>
    <property type="project" value="TreeGrafter"/>
</dbReference>
<organism evidence="6 9">
    <name type="scientific">Parvimonas micra</name>
    <dbReference type="NCBI Taxonomy" id="33033"/>
    <lineage>
        <taxon>Bacteria</taxon>
        <taxon>Bacillati</taxon>
        <taxon>Bacillota</taxon>
        <taxon>Tissierellia</taxon>
        <taxon>Tissierellales</taxon>
        <taxon>Peptoniphilaceae</taxon>
        <taxon>Parvimonas</taxon>
    </lineage>
</organism>
<accession>A0A0B4S2T0</accession>
<dbReference type="AlphaFoldDB" id="A0A0B4S2T0"/>
<feature type="chain" id="PRO_5044052756" evidence="3">
    <location>
        <begin position="24"/>
        <end position="398"/>
    </location>
</feature>
<keyword evidence="9" id="KW-1185">Reference proteome</keyword>
<evidence type="ECO:0000259" key="4">
    <source>
        <dbReference type="Pfam" id="PF01551"/>
    </source>
</evidence>
<evidence type="ECO:0000256" key="3">
    <source>
        <dbReference type="SAM" id="SignalP"/>
    </source>
</evidence>
<dbReference type="Proteomes" id="UP001210690">
    <property type="component" value="Chromosome"/>
</dbReference>
<feature type="domain" description="Peptidoglycan hydrolase PcsB coiled-coil" evidence="5">
    <location>
        <begin position="97"/>
        <end position="168"/>
    </location>
</feature>
<dbReference type="STRING" id="33033.NW74_05510"/>
<feature type="signal peptide" evidence="3">
    <location>
        <begin position="1"/>
        <end position="23"/>
    </location>
</feature>
<evidence type="ECO:0000313" key="6">
    <source>
        <dbReference type="EMBL" id="AIZ36829.1"/>
    </source>
</evidence>
<dbReference type="GeneID" id="93385376"/>
<dbReference type="InterPro" id="IPR016047">
    <property type="entry name" value="M23ase_b-sheet_dom"/>
</dbReference>
<gene>
    <name evidence="7" type="ORF">HXM94_02920</name>
    <name evidence="8" type="ORF">NM222_02315</name>
    <name evidence="6" type="ORF">NW74_05510</name>
</gene>
<proteinExistence type="predicted"/>
<feature type="domain" description="M23ase beta-sheet core" evidence="4">
    <location>
        <begin position="298"/>
        <end position="392"/>
    </location>
</feature>
<dbReference type="PANTHER" id="PTHR21666:SF286">
    <property type="entry name" value="LIPOPROTEIN NLPD"/>
    <property type="match status" value="1"/>
</dbReference>
<dbReference type="EMBL" id="CP009761">
    <property type="protein sequence ID" value="AIZ36829.1"/>
    <property type="molecule type" value="Genomic_DNA"/>
</dbReference>
<dbReference type="InterPro" id="IPR011055">
    <property type="entry name" value="Dup_hybrid_motif"/>
</dbReference>
<keyword evidence="1 3" id="KW-0732">Signal</keyword>
<evidence type="ECO:0000313" key="8">
    <source>
        <dbReference type="EMBL" id="WBB31328.1"/>
    </source>
</evidence>
<dbReference type="InterPro" id="IPR050570">
    <property type="entry name" value="Cell_wall_metabolism_enzyme"/>
</dbReference>
<dbReference type="Proteomes" id="UP000758611">
    <property type="component" value="Unassembled WGS sequence"/>
</dbReference>
<dbReference type="Proteomes" id="UP000031386">
    <property type="component" value="Chromosome"/>
</dbReference>
<dbReference type="PANTHER" id="PTHR21666">
    <property type="entry name" value="PEPTIDASE-RELATED"/>
    <property type="match status" value="1"/>
</dbReference>
<dbReference type="Gene3D" id="2.70.70.10">
    <property type="entry name" value="Glucose Permease (Domain IIA)"/>
    <property type="match status" value="1"/>
</dbReference>
<dbReference type="EMBL" id="CP101412">
    <property type="protein sequence ID" value="WBB31328.1"/>
    <property type="molecule type" value="Genomic_DNA"/>
</dbReference>